<evidence type="ECO:0000313" key="2">
    <source>
        <dbReference type="Proteomes" id="UP001209229"/>
    </source>
</evidence>
<dbReference type="Proteomes" id="UP001209229">
    <property type="component" value="Unassembled WGS sequence"/>
</dbReference>
<dbReference type="AlphaFoldDB" id="A0AAE3SHK5"/>
<gene>
    <name evidence="1" type="ORF">OM075_24355</name>
</gene>
<reference evidence="1" key="1">
    <citation type="submission" date="2022-10" db="EMBL/GenBank/DDBJ databases">
        <authorList>
            <person name="Yu W.X."/>
        </authorList>
    </citation>
    <scope>NUCLEOTIDE SEQUENCE</scope>
    <source>
        <strain evidence="1">AAT</strain>
    </source>
</reference>
<name>A0AAE3SHK5_9BACT</name>
<dbReference type="EMBL" id="JAPDPJ010000141">
    <property type="protein sequence ID" value="MCW3789615.1"/>
    <property type="molecule type" value="Genomic_DNA"/>
</dbReference>
<evidence type="ECO:0008006" key="3">
    <source>
        <dbReference type="Google" id="ProtNLM"/>
    </source>
</evidence>
<organism evidence="1 2">
    <name type="scientific">Plebeiibacterium sediminum</name>
    <dbReference type="NCBI Taxonomy" id="2992112"/>
    <lineage>
        <taxon>Bacteria</taxon>
        <taxon>Pseudomonadati</taxon>
        <taxon>Bacteroidota</taxon>
        <taxon>Bacteroidia</taxon>
        <taxon>Marinilabiliales</taxon>
        <taxon>Marinilabiliaceae</taxon>
        <taxon>Plebeiibacterium</taxon>
    </lineage>
</organism>
<evidence type="ECO:0000313" key="1">
    <source>
        <dbReference type="EMBL" id="MCW3789615.1"/>
    </source>
</evidence>
<accession>A0AAE3SHK5</accession>
<proteinExistence type="predicted"/>
<keyword evidence="2" id="KW-1185">Reference proteome</keyword>
<dbReference type="RefSeq" id="WP_301193163.1">
    <property type="nucleotide sequence ID" value="NZ_JAPDPJ010000141.1"/>
</dbReference>
<sequence>MKELKKAFSLKTFSFPLKSQSNLSYYKTLKKGLDLFEDKIIKLKSNDELSRRIKAEFENIEANNKKILQVISSYLLGNSGKAYNLLEELLESNFYREKISFLIEKDNSSSNGNSKLLRIRVSEEQLSTREEMFHIPFSKRHLVANQRFSIAGLPCLYLGSSIYVCWLELGRKDFGELWISGYQSQNNFKLLNLAYDLNIIINQYERNEIDSEQLINYFLLWPLVMASCFQVKYPKAPFHEEYIIPSLLLQWITFKNDNIVGLKYLSTKLESYENFEYGINYVFSPLEITDEYDFCPKLKNRFNLSNPLSWELMSILPPVDVAVCGEGIKAENIEDALLKNYKISRFGYIEKQVFSMQFDQIKNPKVANNMYSA</sequence>
<comment type="caution">
    <text evidence="1">The sequence shown here is derived from an EMBL/GenBank/DDBJ whole genome shotgun (WGS) entry which is preliminary data.</text>
</comment>
<protein>
    <recommendedName>
        <fullName evidence="3">RES domain-containing protein</fullName>
    </recommendedName>
</protein>